<comment type="caution">
    <text evidence="7">The sequence shown here is derived from an EMBL/GenBank/DDBJ whole genome shotgun (WGS) entry which is preliminary data.</text>
</comment>
<proteinExistence type="inferred from homology"/>
<dbReference type="InterPro" id="IPR014327">
    <property type="entry name" value="RNA_pol_sigma70_bacteroid"/>
</dbReference>
<keyword evidence="8" id="KW-1185">Reference proteome</keyword>
<dbReference type="InterPro" id="IPR013324">
    <property type="entry name" value="RNA_pol_sigma_r3/r4-like"/>
</dbReference>
<evidence type="ECO:0000313" key="7">
    <source>
        <dbReference type="EMBL" id="MFD0749209.1"/>
    </source>
</evidence>
<dbReference type="EMBL" id="JBHTHU010000001">
    <property type="protein sequence ID" value="MFD0749209.1"/>
    <property type="molecule type" value="Genomic_DNA"/>
</dbReference>
<dbReference type="Gene3D" id="1.10.1740.10">
    <property type="match status" value="1"/>
</dbReference>
<dbReference type="Pfam" id="PF04542">
    <property type="entry name" value="Sigma70_r2"/>
    <property type="match status" value="1"/>
</dbReference>
<comment type="similarity">
    <text evidence="1">Belongs to the sigma-70 factor family. ECF subfamily.</text>
</comment>
<evidence type="ECO:0000256" key="4">
    <source>
        <dbReference type="ARBA" id="ARBA00023163"/>
    </source>
</evidence>
<dbReference type="SUPFAM" id="SSF88946">
    <property type="entry name" value="Sigma2 domain of RNA polymerase sigma factors"/>
    <property type="match status" value="1"/>
</dbReference>
<evidence type="ECO:0000259" key="6">
    <source>
        <dbReference type="Pfam" id="PF08281"/>
    </source>
</evidence>
<dbReference type="NCBIfam" id="TIGR02985">
    <property type="entry name" value="Sig70_bacteroi1"/>
    <property type="match status" value="1"/>
</dbReference>
<dbReference type="InterPro" id="IPR013249">
    <property type="entry name" value="RNA_pol_sigma70_r4_t2"/>
</dbReference>
<protein>
    <submittedName>
        <fullName evidence="7">RNA polymerase sigma-70 factor</fullName>
    </submittedName>
</protein>
<evidence type="ECO:0000313" key="8">
    <source>
        <dbReference type="Proteomes" id="UP001596958"/>
    </source>
</evidence>
<dbReference type="Pfam" id="PF08281">
    <property type="entry name" value="Sigma70_r4_2"/>
    <property type="match status" value="1"/>
</dbReference>
<dbReference type="InterPro" id="IPR039425">
    <property type="entry name" value="RNA_pol_sigma-70-like"/>
</dbReference>
<dbReference type="Proteomes" id="UP001596958">
    <property type="component" value="Unassembled WGS sequence"/>
</dbReference>
<dbReference type="InterPro" id="IPR014284">
    <property type="entry name" value="RNA_pol_sigma-70_dom"/>
</dbReference>
<accession>A0ABW2YSK0</accession>
<reference evidence="8" key="1">
    <citation type="journal article" date="2019" name="Int. J. Syst. Evol. Microbiol.">
        <title>The Global Catalogue of Microorganisms (GCM) 10K type strain sequencing project: providing services to taxonomists for standard genome sequencing and annotation.</title>
        <authorList>
            <consortium name="The Broad Institute Genomics Platform"/>
            <consortium name="The Broad Institute Genome Sequencing Center for Infectious Disease"/>
            <person name="Wu L."/>
            <person name="Ma J."/>
        </authorList>
    </citation>
    <scope>NUCLEOTIDE SEQUENCE [LARGE SCALE GENOMIC DNA]</scope>
    <source>
        <strain evidence="8">CCUG 63418</strain>
    </source>
</reference>
<evidence type="ECO:0000256" key="1">
    <source>
        <dbReference type="ARBA" id="ARBA00010641"/>
    </source>
</evidence>
<feature type="domain" description="RNA polymerase sigma factor 70 region 4 type 2" evidence="6">
    <location>
        <begin position="126"/>
        <end position="175"/>
    </location>
</feature>
<dbReference type="Gene3D" id="1.10.10.10">
    <property type="entry name" value="Winged helix-like DNA-binding domain superfamily/Winged helix DNA-binding domain"/>
    <property type="match status" value="1"/>
</dbReference>
<keyword evidence="2" id="KW-0805">Transcription regulation</keyword>
<dbReference type="InterPro" id="IPR007627">
    <property type="entry name" value="RNA_pol_sigma70_r2"/>
</dbReference>
<dbReference type="PANTHER" id="PTHR43133">
    <property type="entry name" value="RNA POLYMERASE ECF-TYPE SIGMA FACTO"/>
    <property type="match status" value="1"/>
</dbReference>
<dbReference type="PANTHER" id="PTHR43133:SF46">
    <property type="entry name" value="RNA POLYMERASE SIGMA-70 FACTOR ECF SUBFAMILY"/>
    <property type="match status" value="1"/>
</dbReference>
<evidence type="ECO:0000259" key="5">
    <source>
        <dbReference type="Pfam" id="PF04542"/>
    </source>
</evidence>
<dbReference type="InterPro" id="IPR013325">
    <property type="entry name" value="RNA_pol_sigma_r2"/>
</dbReference>
<organism evidence="7 8">
    <name type="scientific">Mucilaginibacter calamicampi</name>
    <dbReference type="NCBI Taxonomy" id="1302352"/>
    <lineage>
        <taxon>Bacteria</taxon>
        <taxon>Pseudomonadati</taxon>
        <taxon>Bacteroidota</taxon>
        <taxon>Sphingobacteriia</taxon>
        <taxon>Sphingobacteriales</taxon>
        <taxon>Sphingobacteriaceae</taxon>
        <taxon>Mucilaginibacter</taxon>
    </lineage>
</organism>
<keyword evidence="3" id="KW-0731">Sigma factor</keyword>
<evidence type="ECO:0000256" key="2">
    <source>
        <dbReference type="ARBA" id="ARBA00023015"/>
    </source>
</evidence>
<dbReference type="NCBIfam" id="TIGR02937">
    <property type="entry name" value="sigma70-ECF"/>
    <property type="match status" value="1"/>
</dbReference>
<evidence type="ECO:0000256" key="3">
    <source>
        <dbReference type="ARBA" id="ARBA00023082"/>
    </source>
</evidence>
<dbReference type="SUPFAM" id="SSF88659">
    <property type="entry name" value="Sigma3 and sigma4 domains of RNA polymerase sigma factors"/>
    <property type="match status" value="1"/>
</dbReference>
<sequence length="196" mass="23127">MAPLQKASDNDLLNLLSESDHSAYNEIYHRYFYLLYTHAYKKLQDEEQTKDIIQDVFTTLWFNRETNLPQSNLAGYLYTAVRNKIFDLFAHEQVKTKHLESLKAYLNTHSSPPTDHRLRENQLKTYIEKEIQALPPKMRLIFEMSRKENLTYKEIAEKLNVSENNVSKQVNNALRVLRTKLGVVIHLVIMIKLFVQ</sequence>
<feature type="domain" description="RNA polymerase sigma-70 region 2" evidence="5">
    <location>
        <begin position="28"/>
        <end position="91"/>
    </location>
</feature>
<keyword evidence="4" id="KW-0804">Transcription</keyword>
<dbReference type="CDD" id="cd06171">
    <property type="entry name" value="Sigma70_r4"/>
    <property type="match status" value="1"/>
</dbReference>
<name>A0ABW2YSK0_9SPHI</name>
<dbReference type="InterPro" id="IPR036388">
    <property type="entry name" value="WH-like_DNA-bd_sf"/>
</dbReference>
<dbReference type="RefSeq" id="WP_377097368.1">
    <property type="nucleotide sequence ID" value="NZ_JBHTHU010000001.1"/>
</dbReference>
<gene>
    <name evidence="7" type="ORF">ACFQZS_03585</name>
</gene>